<feature type="chain" id="PRO_5007506666" evidence="1">
    <location>
        <begin position="21"/>
        <end position="142"/>
    </location>
</feature>
<dbReference type="RefSeq" id="WP_026848090.1">
    <property type="nucleotide sequence ID" value="NZ_CP011454.1"/>
</dbReference>
<proteinExistence type="predicted"/>
<evidence type="ECO:0000313" key="3">
    <source>
        <dbReference type="Proteomes" id="UP000076404"/>
    </source>
</evidence>
<dbReference type="AlphaFoldDB" id="A0A143BNY7"/>
<accession>A0A143BNY7</accession>
<dbReference type="Proteomes" id="UP000076404">
    <property type="component" value="Chromosome"/>
</dbReference>
<keyword evidence="1" id="KW-0732">Signal</keyword>
<protein>
    <submittedName>
        <fullName evidence="2">Uncharacterized protein</fullName>
    </submittedName>
</protein>
<evidence type="ECO:0000256" key="1">
    <source>
        <dbReference type="SAM" id="SignalP"/>
    </source>
</evidence>
<gene>
    <name evidence="2" type="ORF">GEMMAAP_18030</name>
</gene>
<name>A0A143BNY7_9BACT</name>
<keyword evidence="3" id="KW-1185">Reference proteome</keyword>
<sequence>MIPFVRLPFAALLPVAFALAVNIAATEPTSTAGIRESRATQDTTFRPEGRYDLNVAVEGQAMVMSFVVEKKADGTFTGVFRHSEMGEFSSTSFKAEGRKLTVGIETPGGPAMVVMTVQPDNAVEGEWSMSGDGSKISGKKTG</sequence>
<dbReference type="EMBL" id="CP011454">
    <property type="protein sequence ID" value="AMW06171.1"/>
    <property type="molecule type" value="Genomic_DNA"/>
</dbReference>
<feature type="signal peptide" evidence="1">
    <location>
        <begin position="1"/>
        <end position="20"/>
    </location>
</feature>
<organism evidence="2 3">
    <name type="scientific">Gemmatimonas phototrophica</name>
    <dbReference type="NCBI Taxonomy" id="1379270"/>
    <lineage>
        <taxon>Bacteria</taxon>
        <taxon>Pseudomonadati</taxon>
        <taxon>Gemmatimonadota</taxon>
        <taxon>Gemmatimonadia</taxon>
        <taxon>Gemmatimonadales</taxon>
        <taxon>Gemmatimonadaceae</taxon>
        <taxon>Gemmatimonas</taxon>
    </lineage>
</organism>
<dbReference type="KEGG" id="gph:GEMMAAP_18030"/>
<reference evidence="2 3" key="1">
    <citation type="journal article" date="2014" name="Proc. Natl. Acad. Sci. U.S.A.">
        <title>Functional type 2 photosynthetic reaction centers found in the rare bacterial phylum Gemmatimonadetes.</title>
        <authorList>
            <person name="Zeng Y."/>
            <person name="Feng F."/>
            <person name="Medova H."/>
            <person name="Dean J."/>
            <person name="Koblizek M."/>
        </authorList>
    </citation>
    <scope>NUCLEOTIDE SEQUENCE [LARGE SCALE GENOMIC DNA]</scope>
    <source>
        <strain evidence="2 3">AP64</strain>
    </source>
</reference>
<evidence type="ECO:0000313" key="2">
    <source>
        <dbReference type="EMBL" id="AMW06171.1"/>
    </source>
</evidence>
<reference evidence="2 3" key="2">
    <citation type="journal article" date="2016" name="Environ. Microbiol. Rep.">
        <title>Metagenomic evidence for the presence of phototrophic Gemmatimonadetes bacteria in diverse environments.</title>
        <authorList>
            <person name="Zeng Y."/>
            <person name="Baumbach J."/>
            <person name="Barbosa E.G."/>
            <person name="Azevedo V."/>
            <person name="Zhang C."/>
            <person name="Koblizek M."/>
        </authorList>
    </citation>
    <scope>NUCLEOTIDE SEQUENCE [LARGE SCALE GENOMIC DNA]</scope>
    <source>
        <strain evidence="2 3">AP64</strain>
    </source>
</reference>